<evidence type="ECO:0000313" key="4">
    <source>
        <dbReference type="Proteomes" id="UP001333818"/>
    </source>
</evidence>
<organism evidence="3 4">
    <name type="scientific">Tumidithrix elongata BACA0141</name>
    <dbReference type="NCBI Taxonomy" id="2716417"/>
    <lineage>
        <taxon>Bacteria</taxon>
        <taxon>Bacillati</taxon>
        <taxon>Cyanobacteriota</taxon>
        <taxon>Cyanophyceae</taxon>
        <taxon>Pseudanabaenales</taxon>
        <taxon>Pseudanabaenaceae</taxon>
        <taxon>Tumidithrix</taxon>
        <taxon>Tumidithrix elongata</taxon>
    </lineage>
</organism>
<dbReference type="Proteomes" id="UP001333818">
    <property type="component" value="Unassembled WGS sequence"/>
</dbReference>
<gene>
    <name evidence="3" type="ORF">V2H45_22210</name>
</gene>
<keyword evidence="1" id="KW-0812">Transmembrane</keyword>
<comment type="caution">
    <text evidence="3">The sequence shown here is derived from an EMBL/GenBank/DDBJ whole genome shotgun (WGS) entry which is preliminary data.</text>
</comment>
<dbReference type="InterPro" id="IPR002559">
    <property type="entry name" value="Transposase_11"/>
</dbReference>
<evidence type="ECO:0000259" key="2">
    <source>
        <dbReference type="Pfam" id="PF01609"/>
    </source>
</evidence>
<evidence type="ECO:0000256" key="1">
    <source>
        <dbReference type="SAM" id="Phobius"/>
    </source>
</evidence>
<dbReference type="GO" id="GO:0006313">
    <property type="term" value="P:DNA transposition"/>
    <property type="evidence" value="ECO:0007669"/>
    <property type="project" value="InterPro"/>
</dbReference>
<proteinExistence type="predicted"/>
<evidence type="ECO:0000313" key="3">
    <source>
        <dbReference type="EMBL" id="MEE3719462.1"/>
    </source>
</evidence>
<protein>
    <submittedName>
        <fullName evidence="3">Transposase</fullName>
    </submittedName>
</protein>
<keyword evidence="1" id="KW-0472">Membrane</keyword>
<feature type="domain" description="Transposase IS4-like" evidence="2">
    <location>
        <begin position="111"/>
        <end position="304"/>
    </location>
</feature>
<dbReference type="PANTHER" id="PTHR33252">
    <property type="entry name" value="THIRD ORF IN TRANSPOSON ISC1160"/>
    <property type="match status" value="1"/>
</dbReference>
<dbReference type="EMBL" id="JAZBJZ010000135">
    <property type="protein sequence ID" value="MEE3719462.1"/>
    <property type="molecule type" value="Genomic_DNA"/>
</dbReference>
<accession>A0AAW9Q2J0</accession>
<feature type="transmembrane region" description="Helical" evidence="1">
    <location>
        <begin position="292"/>
        <end position="314"/>
    </location>
</feature>
<dbReference type="RefSeq" id="WP_330485898.1">
    <property type="nucleotide sequence ID" value="NZ_JAZBJZ010000135.1"/>
</dbReference>
<dbReference type="Pfam" id="PF01609">
    <property type="entry name" value="DDE_Tnp_1"/>
    <property type="match status" value="1"/>
</dbReference>
<name>A0AAW9Q2J0_9CYAN</name>
<reference evidence="3" key="1">
    <citation type="submission" date="2024-01" db="EMBL/GenBank/DDBJ databases">
        <title>Bank of Algae and Cyanobacteria of the Azores (BACA) strain genomes.</title>
        <authorList>
            <person name="Luz R."/>
            <person name="Cordeiro R."/>
            <person name="Fonseca A."/>
            <person name="Goncalves V."/>
        </authorList>
    </citation>
    <scope>NUCLEOTIDE SEQUENCE</scope>
    <source>
        <strain evidence="3">BACA0141</strain>
    </source>
</reference>
<dbReference type="AlphaFoldDB" id="A0AAW9Q2J0"/>
<sequence>MPDPPLPIEMEGGYSPQELFETLLRVASRGDSIEHTAKCLEGLPTGNGIRYHLNKLVDMSTLEEQALQSQIPPKVSNGKHRVAIDLNLLPYYGNASEVEDPYIYRSQAKSGTTSFFAYATIYVISRNQRVTLGIHAVSCRETLVATVTYLLAMLYPLQVRVKRLYLDRGFYSVPVIRLQTLNIPFIMPAVIRGKIAGTRQLLVGHKSYVTRYTLNSPHYGSVTCQMRVICTYHKGFKGQHGIHYFVYVVYRVKVSLHQIHHHYRERFGIETSYRIKNYCRIRTSTKHPAVRLLFVALAFILVNLWIYLLWCFVIRSRRGGRLVYRELFNLKTMLEFLSHAVERQFPFITIIYLPSLE</sequence>
<keyword evidence="1" id="KW-1133">Transmembrane helix</keyword>
<dbReference type="GO" id="GO:0003677">
    <property type="term" value="F:DNA binding"/>
    <property type="evidence" value="ECO:0007669"/>
    <property type="project" value="InterPro"/>
</dbReference>
<dbReference type="GO" id="GO:0004803">
    <property type="term" value="F:transposase activity"/>
    <property type="evidence" value="ECO:0007669"/>
    <property type="project" value="InterPro"/>
</dbReference>
<dbReference type="PANTHER" id="PTHR33252:SF2">
    <property type="entry name" value="TRANSPOSASE IS4-LIKE DOMAIN-CONTAINING PROTEIN"/>
    <property type="match status" value="1"/>
</dbReference>
<keyword evidence="4" id="KW-1185">Reference proteome</keyword>